<protein>
    <submittedName>
        <fullName evidence="6">DNA2/NAM7 helicase helicase domain-containing protein</fullName>
    </submittedName>
</protein>
<organism evidence="5 6">
    <name type="scientific">Ditylenchus dipsaci</name>
    <dbReference type="NCBI Taxonomy" id="166011"/>
    <lineage>
        <taxon>Eukaryota</taxon>
        <taxon>Metazoa</taxon>
        <taxon>Ecdysozoa</taxon>
        <taxon>Nematoda</taxon>
        <taxon>Chromadorea</taxon>
        <taxon>Rhabditida</taxon>
        <taxon>Tylenchina</taxon>
        <taxon>Tylenchomorpha</taxon>
        <taxon>Sphaerularioidea</taxon>
        <taxon>Anguinidae</taxon>
        <taxon>Anguininae</taxon>
        <taxon>Ditylenchus</taxon>
    </lineage>
</organism>
<keyword evidence="2" id="KW-0963">Cytoplasm</keyword>
<dbReference type="AlphaFoldDB" id="A0A915CYP4"/>
<dbReference type="Proteomes" id="UP000887574">
    <property type="component" value="Unplaced"/>
</dbReference>
<keyword evidence="5" id="KW-1185">Reference proteome</keyword>
<dbReference type="PANTHER" id="PTHR45418:SF1">
    <property type="entry name" value="CANCER_TESTIS ANTIGEN 55"/>
    <property type="match status" value="1"/>
</dbReference>
<dbReference type="WBParaSite" id="jg14067">
    <property type="protein sequence ID" value="jg14067"/>
    <property type="gene ID" value="jg14067"/>
</dbReference>
<sequence>MKRGLEEVIGRRRPAGKHTHTFSFLPSAQIERKVMVVDQQIQGSEDVSDRKERDIPVSQINLLLCAALSVWQRKKESMYVCVNLNEEEGRQGMSSYAEIKKETKVYPGGLVAVNDFEDVDVPEAITRMIKAKLSVESFGSEEQRQEAEQIIEVLKSTPRSLEEYVQRLTIYNQFSYAHDEVNVFSNLCWSGRVISVKIVNVDLAKGHVFVVLADKVPEINISQPYKLFLATSPFNFCTRHRVLTSIIADIQHNIVFPQLPKDMIPRSAIIGIMRASPSIPYICSGPQDRQDNYLGGSCCPVAQAQHNKQSAGVHALQHCCGSICFGFVKDRRRYCSGRKRSRRLSNFGFEPKKQIQKQYRVIVSTLSASSYLVSGGLKGNFSHIIVDEAGQADELDTLIPIVGLADKNTRSYALLVKTPSKLFYDGRLIASAVQSQKSTLCNWSGLPIKNVPLIFHSVSDVEEKRKRDSLIEISKKLSYLRNWHNFPLQVPSEDAERKIVSPTRNANKYNNHPSSRANGHSWQPQEFIKSKSWKKVIEFCQDKKALIGDLDSPLEVVHKKKRNKFLKKKKNQPVLLEENKQKKIDDLDKSSLNASNQTRSKVTIKQVSQQNQAGP</sequence>
<dbReference type="GO" id="GO:0005737">
    <property type="term" value="C:cytoplasm"/>
    <property type="evidence" value="ECO:0007669"/>
    <property type="project" value="UniProtKB-SubCell"/>
</dbReference>
<dbReference type="Pfam" id="PF13086">
    <property type="entry name" value="AAA_11"/>
    <property type="match status" value="1"/>
</dbReference>
<feature type="compositionally biased region" description="Basic and acidic residues" evidence="3">
    <location>
        <begin position="577"/>
        <end position="589"/>
    </location>
</feature>
<accession>A0A915CYP4</accession>
<feature type="region of interest" description="Disordered" evidence="3">
    <location>
        <begin position="570"/>
        <end position="615"/>
    </location>
</feature>
<evidence type="ECO:0000313" key="6">
    <source>
        <dbReference type="WBParaSite" id="jg14067"/>
    </source>
</evidence>
<dbReference type="InterPro" id="IPR041677">
    <property type="entry name" value="DNA2/NAM7_AAA_11"/>
</dbReference>
<feature type="domain" description="DNA2/NAM7 helicase helicase" evidence="4">
    <location>
        <begin position="339"/>
        <end position="402"/>
    </location>
</feature>
<dbReference type="GO" id="GO:0004386">
    <property type="term" value="F:helicase activity"/>
    <property type="evidence" value="ECO:0007669"/>
    <property type="project" value="InterPro"/>
</dbReference>
<evidence type="ECO:0000313" key="5">
    <source>
        <dbReference type="Proteomes" id="UP000887574"/>
    </source>
</evidence>
<reference evidence="6" key="1">
    <citation type="submission" date="2022-11" db="UniProtKB">
        <authorList>
            <consortium name="WormBaseParasite"/>
        </authorList>
    </citation>
    <scope>IDENTIFICATION</scope>
</reference>
<comment type="subcellular location">
    <subcellularLocation>
        <location evidence="1">Cytoplasm</location>
    </subcellularLocation>
</comment>
<evidence type="ECO:0000256" key="2">
    <source>
        <dbReference type="ARBA" id="ARBA00022490"/>
    </source>
</evidence>
<dbReference type="Gene3D" id="3.40.50.300">
    <property type="entry name" value="P-loop containing nucleotide triphosphate hydrolases"/>
    <property type="match status" value="1"/>
</dbReference>
<proteinExistence type="predicted"/>
<evidence type="ECO:0000256" key="3">
    <source>
        <dbReference type="SAM" id="MobiDB-lite"/>
    </source>
</evidence>
<feature type="compositionally biased region" description="Polar residues" evidence="3">
    <location>
        <begin position="590"/>
        <end position="615"/>
    </location>
</feature>
<dbReference type="InterPro" id="IPR027417">
    <property type="entry name" value="P-loop_NTPase"/>
</dbReference>
<name>A0A915CYP4_9BILA</name>
<evidence type="ECO:0000259" key="4">
    <source>
        <dbReference type="Pfam" id="PF13086"/>
    </source>
</evidence>
<evidence type="ECO:0000256" key="1">
    <source>
        <dbReference type="ARBA" id="ARBA00004496"/>
    </source>
</evidence>
<dbReference type="PANTHER" id="PTHR45418">
    <property type="entry name" value="CANCER/TESTIS ANTIGEN 55"/>
    <property type="match status" value="1"/>
</dbReference>
<feature type="region of interest" description="Disordered" evidence="3">
    <location>
        <begin position="503"/>
        <end position="522"/>
    </location>
</feature>